<organism evidence="1 2">
    <name type="scientific">Proteus mirabilis</name>
    <dbReference type="NCBI Taxonomy" id="584"/>
    <lineage>
        <taxon>Bacteria</taxon>
        <taxon>Pseudomonadati</taxon>
        <taxon>Pseudomonadota</taxon>
        <taxon>Gammaproteobacteria</taxon>
        <taxon>Enterobacterales</taxon>
        <taxon>Morganellaceae</taxon>
        <taxon>Proteus</taxon>
    </lineage>
</organism>
<dbReference type="AlphaFoldDB" id="A0A379GCF8"/>
<reference evidence="1 2" key="1">
    <citation type="submission" date="2018-06" db="EMBL/GenBank/DDBJ databases">
        <authorList>
            <consortium name="Pathogen Informatics"/>
            <person name="Doyle S."/>
        </authorList>
    </citation>
    <scope>NUCLEOTIDE SEQUENCE [LARGE SCALE GENOMIC DNA]</scope>
    <source>
        <strain evidence="1 2">NCTC11938</strain>
    </source>
</reference>
<evidence type="ECO:0000313" key="1">
    <source>
        <dbReference type="EMBL" id="SUC38667.1"/>
    </source>
</evidence>
<sequence length="143" mass="16417">MKIDPFRAQQVYNSPSTLSSANNISRKGSDPIIENLKLTFYQDLSKTDLSHANDILTLLDQFDVKDGGNQTLKEKRQIALLVYAHQQSELEHHENKNLINQALVSRLSYQGFYHQVTLELLGMIDNNDEFEGFFKPDRVTFSL</sequence>
<dbReference type="RefSeq" id="WP_004245850.1">
    <property type="nucleotide sequence ID" value="NZ_CAXTHA010000003.1"/>
</dbReference>
<proteinExistence type="predicted"/>
<accession>A0A379GCF8</accession>
<dbReference type="EMBL" id="UGTS01000005">
    <property type="protein sequence ID" value="SUC38667.1"/>
    <property type="molecule type" value="Genomic_DNA"/>
</dbReference>
<protein>
    <submittedName>
        <fullName evidence="1">Uncharacterized protein</fullName>
    </submittedName>
</protein>
<evidence type="ECO:0000313" key="2">
    <source>
        <dbReference type="Proteomes" id="UP000254191"/>
    </source>
</evidence>
<dbReference type="Proteomes" id="UP000254191">
    <property type="component" value="Unassembled WGS sequence"/>
</dbReference>
<name>A0A379GCF8_PROMI</name>
<gene>
    <name evidence="1" type="ORF">NCTC11938_02938</name>
</gene>